<feature type="signal peptide" evidence="4">
    <location>
        <begin position="1"/>
        <end position="23"/>
    </location>
</feature>
<evidence type="ECO:0000256" key="2">
    <source>
        <dbReference type="ARBA" id="ARBA00023295"/>
    </source>
</evidence>
<feature type="chain" id="PRO_5045960979" evidence="4">
    <location>
        <begin position="24"/>
        <end position="350"/>
    </location>
</feature>
<dbReference type="Pfam" id="PF00150">
    <property type="entry name" value="Cellulase"/>
    <property type="match status" value="1"/>
</dbReference>
<keyword evidence="2 3" id="KW-0326">Glycosidase</keyword>
<dbReference type="PROSITE" id="PS51257">
    <property type="entry name" value="PROKAR_LIPOPROTEIN"/>
    <property type="match status" value="1"/>
</dbReference>
<sequence length="350" mass="39806">MLQRPNVLFAILLTILVSCTSSSENKNPITVNDSSETEELRDTETSLTSAVETHGQLKVSGNKILDQNDIPVQLRGMSLFWSQWIGKYYNAEAINWLTDDWQCNIVRAAMAVDEGLGYITNPEIEKQKVFDVIDAAIENDIYVIVDWHSHHAENYLEQAKEFFTEVAKKYGDQPNIIYEIYNEPLDVSWNEVLKPYHTEVIQSIRMHDPDNIIVCGTRNWSQRVDEVIGNEIEASNIAYTLHYYAATHKSELREIAQQAINSGLALFVTEYGVSEASGDGSIDQTEANRWWQFLDDNKISWCNWSIADKQELSAALKPNAAANGNWTMEELTISGAMVREEIKSKNPEYN</sequence>
<evidence type="ECO:0000259" key="5">
    <source>
        <dbReference type="Pfam" id="PF00150"/>
    </source>
</evidence>
<keyword evidence="4" id="KW-0732">Signal</keyword>
<protein>
    <submittedName>
        <fullName evidence="6">Glycoside hydrolase family 5 protein</fullName>
    </submittedName>
</protein>
<proteinExistence type="inferred from homology"/>
<dbReference type="Proteomes" id="UP001250662">
    <property type="component" value="Unassembled WGS sequence"/>
</dbReference>
<evidence type="ECO:0000313" key="7">
    <source>
        <dbReference type="Proteomes" id="UP001250662"/>
    </source>
</evidence>
<name>A0ABU3BKU9_9FLAO</name>
<gene>
    <name evidence="6" type="ORF">RM520_13985</name>
</gene>
<comment type="similarity">
    <text evidence="3">Belongs to the glycosyl hydrolase 5 (cellulase A) family.</text>
</comment>
<comment type="caution">
    <text evidence="6">The sequence shown here is derived from an EMBL/GenBank/DDBJ whole genome shotgun (WGS) entry which is preliminary data.</text>
</comment>
<accession>A0ABU3BKU9</accession>
<dbReference type="RefSeq" id="WP_311388413.1">
    <property type="nucleotide sequence ID" value="NZ_JAVRHU010000005.1"/>
</dbReference>
<dbReference type="Gene3D" id="3.20.20.80">
    <property type="entry name" value="Glycosidases"/>
    <property type="match status" value="1"/>
</dbReference>
<dbReference type="PROSITE" id="PS00659">
    <property type="entry name" value="GLYCOSYL_HYDROL_F5"/>
    <property type="match status" value="1"/>
</dbReference>
<dbReference type="PANTHER" id="PTHR34142">
    <property type="entry name" value="ENDO-BETA-1,4-GLUCANASE A"/>
    <property type="match status" value="1"/>
</dbReference>
<evidence type="ECO:0000313" key="6">
    <source>
        <dbReference type="EMBL" id="MDT0622735.1"/>
    </source>
</evidence>
<dbReference type="PANTHER" id="PTHR34142:SF1">
    <property type="entry name" value="GLYCOSIDE HYDROLASE FAMILY 5 DOMAIN-CONTAINING PROTEIN"/>
    <property type="match status" value="1"/>
</dbReference>
<evidence type="ECO:0000256" key="1">
    <source>
        <dbReference type="ARBA" id="ARBA00022801"/>
    </source>
</evidence>
<dbReference type="SUPFAM" id="SSF51445">
    <property type="entry name" value="(Trans)glycosidases"/>
    <property type="match status" value="1"/>
</dbReference>
<keyword evidence="1 3" id="KW-0378">Hydrolase</keyword>
<reference evidence="6 7" key="1">
    <citation type="submission" date="2023-09" db="EMBL/GenBank/DDBJ databases">
        <authorList>
            <person name="Rey-Velasco X."/>
        </authorList>
    </citation>
    <scope>NUCLEOTIDE SEQUENCE [LARGE SCALE GENOMIC DNA]</scope>
    <source>
        <strain evidence="6 7">P007</strain>
    </source>
</reference>
<keyword evidence="7" id="KW-1185">Reference proteome</keyword>
<evidence type="ECO:0000256" key="4">
    <source>
        <dbReference type="SAM" id="SignalP"/>
    </source>
</evidence>
<dbReference type="InterPro" id="IPR017853">
    <property type="entry name" value="GH"/>
</dbReference>
<dbReference type="EMBL" id="JAVRHU010000005">
    <property type="protein sequence ID" value="MDT0622735.1"/>
    <property type="molecule type" value="Genomic_DNA"/>
</dbReference>
<evidence type="ECO:0000256" key="3">
    <source>
        <dbReference type="RuleBase" id="RU361153"/>
    </source>
</evidence>
<dbReference type="GO" id="GO:0016787">
    <property type="term" value="F:hydrolase activity"/>
    <property type="evidence" value="ECO:0007669"/>
    <property type="project" value="UniProtKB-KW"/>
</dbReference>
<organism evidence="6 7">
    <name type="scientific">Croceitalea vernalis</name>
    <dbReference type="NCBI Taxonomy" id="3075599"/>
    <lineage>
        <taxon>Bacteria</taxon>
        <taxon>Pseudomonadati</taxon>
        <taxon>Bacteroidota</taxon>
        <taxon>Flavobacteriia</taxon>
        <taxon>Flavobacteriales</taxon>
        <taxon>Flavobacteriaceae</taxon>
        <taxon>Croceitalea</taxon>
    </lineage>
</organism>
<dbReference type="InterPro" id="IPR018087">
    <property type="entry name" value="Glyco_hydro_5_CS"/>
</dbReference>
<feature type="domain" description="Glycoside hydrolase family 5" evidence="5">
    <location>
        <begin position="65"/>
        <end position="309"/>
    </location>
</feature>
<dbReference type="InterPro" id="IPR001547">
    <property type="entry name" value="Glyco_hydro_5"/>
</dbReference>